<dbReference type="EMBL" id="CP022535">
    <property type="protein sequence ID" value="ASP28344.1"/>
    <property type="molecule type" value="Genomic_DNA"/>
</dbReference>
<name>A0A222EPY9_9MOLU</name>
<dbReference type="AlphaFoldDB" id="A0A222EPY9"/>
<proteinExistence type="predicted"/>
<gene>
    <name evidence="1" type="ORF">SCORR_v1c05720</name>
</gene>
<keyword evidence="2" id="KW-1185">Reference proteome</keyword>
<organism evidence="1 2">
    <name type="scientific">Spiroplasma corruscae</name>
    <dbReference type="NCBI Taxonomy" id="216934"/>
    <lineage>
        <taxon>Bacteria</taxon>
        <taxon>Bacillati</taxon>
        <taxon>Mycoplasmatota</taxon>
        <taxon>Mollicutes</taxon>
        <taxon>Entomoplasmatales</taxon>
        <taxon>Spiroplasmataceae</taxon>
        <taxon>Spiroplasma</taxon>
    </lineage>
</organism>
<protein>
    <submittedName>
        <fullName evidence="1">Uncharacterized protein</fullName>
    </submittedName>
</protein>
<dbReference type="Proteomes" id="UP000203229">
    <property type="component" value="Chromosome"/>
</dbReference>
<evidence type="ECO:0000313" key="1">
    <source>
        <dbReference type="EMBL" id="ASP28344.1"/>
    </source>
</evidence>
<sequence>MGGRGIVNAIDDIFIGDLSNFLFENLEKIKNSKELLALQVKVKGDKFIFELK</sequence>
<reference evidence="1 2" key="1">
    <citation type="submission" date="2017-07" db="EMBL/GenBank/DDBJ databases">
        <title>Complete genome sequence of Spiroplasma corruscae EC-1 (DSM 19793).</title>
        <authorList>
            <person name="Tsai Y.-M."/>
            <person name="Lo W.-S."/>
            <person name="Kuo C.-H."/>
        </authorList>
    </citation>
    <scope>NUCLEOTIDE SEQUENCE [LARGE SCALE GENOMIC DNA]</scope>
    <source>
        <strain evidence="1 2">EC-1</strain>
    </source>
</reference>
<dbReference type="KEGG" id="scou:SCORR_v1c05720"/>
<accession>A0A222EPY9</accession>
<evidence type="ECO:0000313" key="2">
    <source>
        <dbReference type="Proteomes" id="UP000203229"/>
    </source>
</evidence>